<evidence type="ECO:0000256" key="1">
    <source>
        <dbReference type="SAM" id="MobiDB-lite"/>
    </source>
</evidence>
<accession>A0A848LHX1</accession>
<dbReference type="Proteomes" id="UP000518300">
    <property type="component" value="Unassembled WGS sequence"/>
</dbReference>
<comment type="caution">
    <text evidence="3">The sequence shown here is derived from an EMBL/GenBank/DDBJ whole genome shotgun (WGS) entry which is preliminary data.</text>
</comment>
<evidence type="ECO:0000256" key="2">
    <source>
        <dbReference type="SAM" id="SignalP"/>
    </source>
</evidence>
<dbReference type="PROSITE" id="PS51257">
    <property type="entry name" value="PROKAR_LIPOPROTEIN"/>
    <property type="match status" value="1"/>
</dbReference>
<evidence type="ECO:0000313" key="4">
    <source>
        <dbReference type="Proteomes" id="UP000518300"/>
    </source>
</evidence>
<dbReference type="AlphaFoldDB" id="A0A848LHX1"/>
<gene>
    <name evidence="3" type="ORF">HG543_17440</name>
</gene>
<proteinExistence type="predicted"/>
<feature type="chain" id="PRO_5032634294" description="Lipoprotein" evidence="2">
    <location>
        <begin position="19"/>
        <end position="377"/>
    </location>
</feature>
<evidence type="ECO:0008006" key="5">
    <source>
        <dbReference type="Google" id="ProtNLM"/>
    </source>
</evidence>
<feature type="signal peptide" evidence="2">
    <location>
        <begin position="1"/>
        <end position="18"/>
    </location>
</feature>
<feature type="compositionally biased region" description="Low complexity" evidence="1">
    <location>
        <begin position="26"/>
        <end position="43"/>
    </location>
</feature>
<dbReference type="InterPro" id="IPR011050">
    <property type="entry name" value="Pectin_lyase_fold/virulence"/>
</dbReference>
<evidence type="ECO:0000313" key="3">
    <source>
        <dbReference type="EMBL" id="NMO16628.1"/>
    </source>
</evidence>
<sequence>MIRSRLLLLALSATIAVATSCSSSEPDSLGPQDGGPQDPGGPQNPKDLPTIVRFDATPETIASGESVKLSWEVANAKSVSINDVGEVRGNSVDVRPATTTTYTLTATNDRGSTTANATVMVRTSGGTPISGRLTTRTLTAAGSPYRVMGDLTVPEGNRLTIEPGVRMVFMGRFKLSVFGRITARGTAANRIVFTADNPTAGWTGMRLAATSDSGSDTLEHCVFEYGNKVGGQDGPGDEGSYSDNAGGALWIGSRANVNVNNNEFRFNKAPAFGGALMLISPTSSGVASGNNFHDNECTGPRTQFQGVGGAVNTAHLSASTHWTFRGGEFRNNRAPEGGGLYFFDSNVTLDGITMSGNTPQNWATPEPHRLTIVGTPR</sequence>
<keyword evidence="2" id="KW-0732">Signal</keyword>
<feature type="region of interest" description="Disordered" evidence="1">
    <location>
        <begin position="21"/>
        <end position="49"/>
    </location>
</feature>
<organism evidence="3 4">
    <name type="scientific">Pyxidicoccus fallax</name>
    <dbReference type="NCBI Taxonomy" id="394095"/>
    <lineage>
        <taxon>Bacteria</taxon>
        <taxon>Pseudomonadati</taxon>
        <taxon>Myxococcota</taxon>
        <taxon>Myxococcia</taxon>
        <taxon>Myxococcales</taxon>
        <taxon>Cystobacterineae</taxon>
        <taxon>Myxococcaceae</taxon>
        <taxon>Pyxidicoccus</taxon>
    </lineage>
</organism>
<dbReference type="SUPFAM" id="SSF51126">
    <property type="entry name" value="Pectin lyase-like"/>
    <property type="match status" value="1"/>
</dbReference>
<keyword evidence="4" id="KW-1185">Reference proteome</keyword>
<dbReference type="EMBL" id="JABBJJ010000073">
    <property type="protein sequence ID" value="NMO16628.1"/>
    <property type="molecule type" value="Genomic_DNA"/>
</dbReference>
<reference evidence="3 4" key="1">
    <citation type="submission" date="2020-04" db="EMBL/GenBank/DDBJ databases">
        <title>Draft genome of Pyxidicoccus fallax type strain.</title>
        <authorList>
            <person name="Whitworth D.E."/>
        </authorList>
    </citation>
    <scope>NUCLEOTIDE SEQUENCE [LARGE SCALE GENOMIC DNA]</scope>
    <source>
        <strain evidence="3 4">DSM 14698</strain>
    </source>
</reference>
<protein>
    <recommendedName>
        <fullName evidence="5">Lipoprotein</fullName>
    </recommendedName>
</protein>
<name>A0A848LHX1_9BACT</name>